<evidence type="ECO:0000256" key="2">
    <source>
        <dbReference type="ARBA" id="ARBA00008122"/>
    </source>
</evidence>
<dbReference type="GO" id="GO:0006355">
    <property type="term" value="P:regulation of DNA-templated transcription"/>
    <property type="evidence" value="ECO:0007669"/>
    <property type="project" value="InterPro"/>
</dbReference>
<dbReference type="PANTHER" id="PTHR31602:SF114">
    <property type="entry name" value="GROWTH-REGULATING FACTOR"/>
    <property type="match status" value="1"/>
</dbReference>
<keyword evidence="5" id="KW-0804">Transcription</keyword>
<dbReference type="InterPro" id="IPR031137">
    <property type="entry name" value="GRF"/>
</dbReference>
<feature type="domain" description="QLQ" evidence="7">
    <location>
        <begin position="64"/>
        <end position="99"/>
    </location>
</feature>
<comment type="function">
    <text evidence="5">Transcription activator.</text>
</comment>
<dbReference type="GO" id="GO:0005524">
    <property type="term" value="F:ATP binding"/>
    <property type="evidence" value="ECO:0007669"/>
    <property type="project" value="UniProtKB-UniRule"/>
</dbReference>
<evidence type="ECO:0000313" key="9">
    <source>
        <dbReference type="EMBL" id="KMZ61824.1"/>
    </source>
</evidence>
<sequence>MESTGTKYGRQPSKLVQSSVSSSSGPSCIPFSGITDYFNDDVGGGFGFYRGDVERITTTYIPFFFTPVQWQELKRQALIYKHLVSAVPIPVDLLLYDSTAAARHLYPTPSIIPEEAIGRTHRFKNNPDSEPGRCRRTDGKKWRCSRDVAPDQKYCERHMHRGRARSKKPVEQPPREKLTTADISTEITSQGSRCMDWMRIGTGGDGDSSDRKRSHCSEDFVEKPTKAENVSSSPSDLTLSISSMATVADPDSSTSTATPQLIQMGVGFINNGIERATHPLGGPLGEVFHSVTSTSFPRRDDVSSPVHLNT</sequence>
<feature type="compositionally biased region" description="Low complexity" evidence="6">
    <location>
        <begin position="12"/>
        <end position="26"/>
    </location>
</feature>
<dbReference type="SMART" id="SM00951">
    <property type="entry name" value="QLQ"/>
    <property type="match status" value="1"/>
</dbReference>
<dbReference type="GO" id="GO:0032502">
    <property type="term" value="P:developmental process"/>
    <property type="evidence" value="ECO:0007669"/>
    <property type="project" value="InterPro"/>
</dbReference>
<keyword evidence="3 5" id="KW-0539">Nucleus</keyword>
<dbReference type="Proteomes" id="UP000036987">
    <property type="component" value="Unassembled WGS sequence"/>
</dbReference>
<comment type="domain">
    <text evidence="5">The QLQ domain and WRC domain may be involved in protein-protein interaction and DNA-binding, respectively.</text>
</comment>
<comment type="caution">
    <text evidence="4">Lacks conserved residue(s) required for the propagation of feature annotation.</text>
</comment>
<proteinExistence type="inferred from homology"/>
<evidence type="ECO:0000259" key="7">
    <source>
        <dbReference type="PROSITE" id="PS51666"/>
    </source>
</evidence>
<keyword evidence="5" id="KW-0805">Transcription regulation</keyword>
<feature type="region of interest" description="Disordered" evidence="6">
    <location>
        <begin position="1"/>
        <end position="26"/>
    </location>
</feature>
<dbReference type="PANTHER" id="PTHR31602">
    <property type="entry name" value="GROWTH-REGULATING FACTOR 5"/>
    <property type="match status" value="1"/>
</dbReference>
<evidence type="ECO:0000313" key="10">
    <source>
        <dbReference type="Proteomes" id="UP000036987"/>
    </source>
</evidence>
<feature type="region of interest" description="Disordered" evidence="6">
    <location>
        <begin position="196"/>
        <end position="236"/>
    </location>
</feature>
<comment type="similarity">
    <text evidence="2 5">Belongs to the GRF family.</text>
</comment>
<comment type="subcellular location">
    <subcellularLocation>
        <location evidence="1 5">Nucleus</location>
    </subcellularLocation>
</comment>
<evidence type="ECO:0000256" key="3">
    <source>
        <dbReference type="ARBA" id="ARBA00023242"/>
    </source>
</evidence>
<dbReference type="GO" id="GO:0005634">
    <property type="term" value="C:nucleus"/>
    <property type="evidence" value="ECO:0007669"/>
    <property type="project" value="UniProtKB-SubCell"/>
</dbReference>
<evidence type="ECO:0000256" key="4">
    <source>
        <dbReference type="PROSITE-ProRule" id="PRU01002"/>
    </source>
</evidence>
<dbReference type="GO" id="GO:0006351">
    <property type="term" value="P:DNA-templated transcription"/>
    <property type="evidence" value="ECO:0007669"/>
    <property type="project" value="UniProtKB-UniRule"/>
</dbReference>
<dbReference type="EMBL" id="LFYR01001430">
    <property type="protein sequence ID" value="KMZ61824.1"/>
    <property type="molecule type" value="Genomic_DNA"/>
</dbReference>
<name>A0A0K9NYL1_ZOSMR</name>
<dbReference type="PROSITE" id="PS51666">
    <property type="entry name" value="QLQ"/>
    <property type="match status" value="1"/>
</dbReference>
<evidence type="ECO:0000256" key="6">
    <source>
        <dbReference type="SAM" id="MobiDB-lite"/>
    </source>
</evidence>
<evidence type="ECO:0000256" key="1">
    <source>
        <dbReference type="ARBA" id="ARBA00004123"/>
    </source>
</evidence>
<dbReference type="Pfam" id="PF08880">
    <property type="entry name" value="QLQ"/>
    <property type="match status" value="1"/>
</dbReference>
<feature type="domain" description="WRC" evidence="8">
    <location>
        <begin position="128"/>
        <end position="172"/>
    </location>
</feature>
<reference evidence="10" key="1">
    <citation type="journal article" date="2016" name="Nature">
        <title>The genome of the seagrass Zostera marina reveals angiosperm adaptation to the sea.</title>
        <authorList>
            <person name="Olsen J.L."/>
            <person name="Rouze P."/>
            <person name="Verhelst B."/>
            <person name="Lin Y.-C."/>
            <person name="Bayer T."/>
            <person name="Collen J."/>
            <person name="Dattolo E."/>
            <person name="De Paoli E."/>
            <person name="Dittami S."/>
            <person name="Maumus F."/>
            <person name="Michel G."/>
            <person name="Kersting A."/>
            <person name="Lauritano C."/>
            <person name="Lohaus R."/>
            <person name="Toepel M."/>
            <person name="Tonon T."/>
            <person name="Vanneste K."/>
            <person name="Amirebrahimi M."/>
            <person name="Brakel J."/>
            <person name="Bostroem C."/>
            <person name="Chovatia M."/>
            <person name="Grimwood J."/>
            <person name="Jenkins J.W."/>
            <person name="Jueterbock A."/>
            <person name="Mraz A."/>
            <person name="Stam W.T."/>
            <person name="Tice H."/>
            <person name="Bornberg-Bauer E."/>
            <person name="Green P.J."/>
            <person name="Pearson G.A."/>
            <person name="Procaccini G."/>
            <person name="Duarte C.M."/>
            <person name="Schmutz J."/>
            <person name="Reusch T.B.H."/>
            <person name="Van de Peer Y."/>
        </authorList>
    </citation>
    <scope>NUCLEOTIDE SEQUENCE [LARGE SCALE GENOMIC DNA]</scope>
    <source>
        <strain evidence="10">cv. Finnish</strain>
    </source>
</reference>
<gene>
    <name evidence="9" type="ORF">ZOSMA_4G01130</name>
</gene>
<evidence type="ECO:0000259" key="8">
    <source>
        <dbReference type="PROSITE" id="PS51667"/>
    </source>
</evidence>
<comment type="caution">
    <text evidence="9">The sequence shown here is derived from an EMBL/GenBank/DDBJ whole genome shotgun (WGS) entry which is preliminary data.</text>
</comment>
<dbReference type="AlphaFoldDB" id="A0A0K9NYL1"/>
<keyword evidence="5" id="KW-0010">Activator</keyword>
<dbReference type="PROSITE" id="PS51667">
    <property type="entry name" value="WRC"/>
    <property type="match status" value="1"/>
</dbReference>
<keyword evidence="10" id="KW-1185">Reference proteome</keyword>
<organism evidence="9 10">
    <name type="scientific">Zostera marina</name>
    <name type="common">Eelgrass</name>
    <dbReference type="NCBI Taxonomy" id="29655"/>
    <lineage>
        <taxon>Eukaryota</taxon>
        <taxon>Viridiplantae</taxon>
        <taxon>Streptophyta</taxon>
        <taxon>Embryophyta</taxon>
        <taxon>Tracheophyta</taxon>
        <taxon>Spermatophyta</taxon>
        <taxon>Magnoliopsida</taxon>
        <taxon>Liliopsida</taxon>
        <taxon>Zosteraceae</taxon>
        <taxon>Zostera</taxon>
    </lineage>
</organism>
<dbReference type="Pfam" id="PF08879">
    <property type="entry name" value="WRC"/>
    <property type="match status" value="1"/>
</dbReference>
<accession>A0A0K9NYL1</accession>
<evidence type="ECO:0000256" key="5">
    <source>
        <dbReference type="RuleBase" id="RU367127"/>
    </source>
</evidence>
<feature type="compositionally biased region" description="Basic and acidic residues" evidence="6">
    <location>
        <begin position="208"/>
        <end position="226"/>
    </location>
</feature>
<dbReference type="InterPro" id="IPR014977">
    <property type="entry name" value="WRC_dom"/>
</dbReference>
<protein>
    <recommendedName>
        <fullName evidence="5">Growth-regulating factor</fullName>
    </recommendedName>
</protein>
<dbReference type="OrthoDB" id="1927209at2759"/>
<dbReference type="InterPro" id="IPR014978">
    <property type="entry name" value="Gln-Leu-Gln_QLQ"/>
</dbReference>